<evidence type="ECO:0000256" key="7">
    <source>
        <dbReference type="ARBA" id="ARBA00023136"/>
    </source>
</evidence>
<keyword evidence="6 8" id="KW-1133">Transmembrane helix</keyword>
<protein>
    <recommendedName>
        <fullName evidence="8">Probable membrane transporter protein</fullName>
    </recommendedName>
</protein>
<gene>
    <name evidence="9" type="ORF">N5I32_01175</name>
</gene>
<dbReference type="Pfam" id="PF01925">
    <property type="entry name" value="TauE"/>
    <property type="match status" value="1"/>
</dbReference>
<organism evidence="9 10">
    <name type="scientific">Albidovulum sediminis</name>
    <dbReference type="NCBI Taxonomy" id="3066345"/>
    <lineage>
        <taxon>Bacteria</taxon>
        <taxon>Pseudomonadati</taxon>
        <taxon>Pseudomonadota</taxon>
        <taxon>Alphaproteobacteria</taxon>
        <taxon>Rhodobacterales</taxon>
        <taxon>Paracoccaceae</taxon>
        <taxon>Albidovulum</taxon>
    </lineage>
</organism>
<comment type="caution">
    <text evidence="9">The sequence shown here is derived from an EMBL/GenBank/DDBJ whole genome shotgun (WGS) entry which is preliminary data.</text>
</comment>
<keyword evidence="10" id="KW-1185">Reference proteome</keyword>
<feature type="transmembrane region" description="Helical" evidence="8">
    <location>
        <begin position="80"/>
        <end position="99"/>
    </location>
</feature>
<evidence type="ECO:0000256" key="8">
    <source>
        <dbReference type="RuleBase" id="RU363041"/>
    </source>
</evidence>
<keyword evidence="3" id="KW-0813">Transport</keyword>
<keyword evidence="7 8" id="KW-0472">Membrane</keyword>
<keyword evidence="5 8" id="KW-0812">Transmembrane</keyword>
<evidence type="ECO:0000256" key="5">
    <source>
        <dbReference type="ARBA" id="ARBA00022692"/>
    </source>
</evidence>
<evidence type="ECO:0000256" key="1">
    <source>
        <dbReference type="ARBA" id="ARBA00004651"/>
    </source>
</evidence>
<feature type="transmembrane region" description="Helical" evidence="8">
    <location>
        <begin position="175"/>
        <end position="196"/>
    </location>
</feature>
<name>A0ABT2NGT4_9RHOB</name>
<dbReference type="InterPro" id="IPR002781">
    <property type="entry name" value="TM_pro_TauE-like"/>
</dbReference>
<dbReference type="Proteomes" id="UP001205601">
    <property type="component" value="Unassembled WGS sequence"/>
</dbReference>
<evidence type="ECO:0000313" key="9">
    <source>
        <dbReference type="EMBL" id="MCT8328119.1"/>
    </source>
</evidence>
<accession>A0ABT2NGT4</accession>
<feature type="transmembrane region" description="Helical" evidence="8">
    <location>
        <begin position="105"/>
        <end position="123"/>
    </location>
</feature>
<dbReference type="PANTHER" id="PTHR30269:SF37">
    <property type="entry name" value="MEMBRANE TRANSPORTER PROTEIN"/>
    <property type="match status" value="1"/>
</dbReference>
<dbReference type="RefSeq" id="WP_261493563.1">
    <property type="nucleotide sequence ID" value="NZ_JAOCQF010000001.1"/>
</dbReference>
<keyword evidence="4 8" id="KW-1003">Cell membrane</keyword>
<sequence length="250" mass="25440">MAGALAEALATGGLAWLFAAVLAGGLVRGFSGFGGALIYMPAAAAVLPPVWALITLTLIDIAGPVPNLPGAWAGARRREVAVLLAGAIPALPLGVWALSRLPQDPFRWGLSAFVGLLLVGMIMGWRYRGPLGDALVGMIGVIGGFLGGLTGMAGPPVIVFYMAAGHAPAVMRANLLVFFLAVDLLVLATLAVSGLLEAVPVAIAALLAPVYMIANMAGARLFNPALAGVYRPLAYGVIALSAVIGLPLWD</sequence>
<dbReference type="EMBL" id="JAOCQF010000001">
    <property type="protein sequence ID" value="MCT8328119.1"/>
    <property type="molecule type" value="Genomic_DNA"/>
</dbReference>
<feature type="transmembrane region" description="Helical" evidence="8">
    <location>
        <begin position="203"/>
        <end position="223"/>
    </location>
</feature>
<feature type="transmembrane region" description="Helical" evidence="8">
    <location>
        <begin position="135"/>
        <end position="163"/>
    </location>
</feature>
<evidence type="ECO:0000256" key="3">
    <source>
        <dbReference type="ARBA" id="ARBA00022448"/>
    </source>
</evidence>
<proteinExistence type="inferred from homology"/>
<comment type="similarity">
    <text evidence="2 8">Belongs to the 4-toluene sulfonate uptake permease (TSUP) (TC 2.A.102) family.</text>
</comment>
<evidence type="ECO:0000313" key="10">
    <source>
        <dbReference type="Proteomes" id="UP001205601"/>
    </source>
</evidence>
<reference evidence="10" key="1">
    <citation type="submission" date="2023-07" db="EMBL/GenBank/DDBJ databases">
        <title>Defluviimonas sediminis sp. nov., isolated from mangrove sediment.</title>
        <authorList>
            <person name="Liu L."/>
            <person name="Li J."/>
            <person name="Huang Y."/>
            <person name="Pan J."/>
            <person name="Li M."/>
        </authorList>
    </citation>
    <scope>NUCLEOTIDE SEQUENCE [LARGE SCALE GENOMIC DNA]</scope>
    <source>
        <strain evidence="10">FT324</strain>
    </source>
</reference>
<comment type="subcellular location">
    <subcellularLocation>
        <location evidence="1 8">Cell membrane</location>
        <topology evidence="1 8">Multi-pass membrane protein</topology>
    </subcellularLocation>
</comment>
<dbReference type="InterPro" id="IPR052017">
    <property type="entry name" value="TSUP"/>
</dbReference>
<dbReference type="PANTHER" id="PTHR30269">
    <property type="entry name" value="TRANSMEMBRANE PROTEIN YFCA"/>
    <property type="match status" value="1"/>
</dbReference>
<feature type="transmembrane region" description="Helical" evidence="8">
    <location>
        <begin position="33"/>
        <end position="59"/>
    </location>
</feature>
<evidence type="ECO:0000256" key="2">
    <source>
        <dbReference type="ARBA" id="ARBA00009142"/>
    </source>
</evidence>
<feature type="transmembrane region" description="Helical" evidence="8">
    <location>
        <begin position="229"/>
        <end position="249"/>
    </location>
</feature>
<evidence type="ECO:0000256" key="6">
    <source>
        <dbReference type="ARBA" id="ARBA00022989"/>
    </source>
</evidence>
<evidence type="ECO:0000256" key="4">
    <source>
        <dbReference type="ARBA" id="ARBA00022475"/>
    </source>
</evidence>